<dbReference type="AlphaFoldDB" id="A0A8J2L4H7"/>
<keyword evidence="1" id="KW-0472">Membrane</keyword>
<keyword evidence="1" id="KW-0812">Transmembrane</keyword>
<evidence type="ECO:0000259" key="2">
    <source>
        <dbReference type="Pfam" id="PF19745"/>
    </source>
</evidence>
<dbReference type="EMBL" id="CAJVCH010538549">
    <property type="protein sequence ID" value="CAG7826086.1"/>
    <property type="molecule type" value="Genomic_DNA"/>
</dbReference>
<evidence type="ECO:0000256" key="1">
    <source>
        <dbReference type="SAM" id="Phobius"/>
    </source>
</evidence>
<dbReference type="OrthoDB" id="2014825at2759"/>
<dbReference type="InterPro" id="IPR045573">
    <property type="entry name" value="Fut8_N_cat"/>
</dbReference>
<protein>
    <recommendedName>
        <fullName evidence="2">Alpha-(1,6)-fucosyltransferase N- and catalytic domain-containing protein</fullName>
    </recommendedName>
</protein>
<organism evidence="3 4">
    <name type="scientific">Allacma fusca</name>
    <dbReference type="NCBI Taxonomy" id="39272"/>
    <lineage>
        <taxon>Eukaryota</taxon>
        <taxon>Metazoa</taxon>
        <taxon>Ecdysozoa</taxon>
        <taxon>Arthropoda</taxon>
        <taxon>Hexapoda</taxon>
        <taxon>Collembola</taxon>
        <taxon>Symphypleona</taxon>
        <taxon>Sminthuridae</taxon>
        <taxon>Allacma</taxon>
    </lineage>
</organism>
<sequence length="247" mass="29263">MIESKLFEIVPVYRFLFAISLLTVAGLYWFAIRPQIQLTVVLEPLKQSDKFQQDQIQREFQCTPISQSVNELDPFHQERFWYDLVVNQNISSLNQLPIHILQSHGCFWLTQIQIFREENDERKVKCLSEVMQSQMEKVLEDVDCSNRLTLNCGHQLDCVFGIQARRTDKVTEDKNSYHSNDEYKHIFEAYFKMLGNPQDPKTAFVASDDRSVLADFRNTYKLPRYTFPWKMQLRNLWVVIQHMPTDS</sequence>
<reference evidence="3" key="1">
    <citation type="submission" date="2021-06" db="EMBL/GenBank/DDBJ databases">
        <authorList>
            <person name="Hodson N. C."/>
            <person name="Mongue J. A."/>
            <person name="Jaron S. K."/>
        </authorList>
    </citation>
    <scope>NUCLEOTIDE SEQUENCE</scope>
</reference>
<name>A0A8J2L4H7_9HEXA</name>
<comment type="caution">
    <text evidence="3">The sequence shown here is derived from an EMBL/GenBank/DDBJ whole genome shotgun (WGS) entry which is preliminary data.</text>
</comment>
<keyword evidence="4" id="KW-1185">Reference proteome</keyword>
<dbReference type="Proteomes" id="UP000708208">
    <property type="component" value="Unassembled WGS sequence"/>
</dbReference>
<proteinExistence type="predicted"/>
<gene>
    <name evidence="3" type="ORF">AFUS01_LOCUS36156</name>
</gene>
<feature type="transmembrane region" description="Helical" evidence="1">
    <location>
        <begin position="12"/>
        <end position="31"/>
    </location>
</feature>
<evidence type="ECO:0000313" key="4">
    <source>
        <dbReference type="Proteomes" id="UP000708208"/>
    </source>
</evidence>
<dbReference type="Pfam" id="PF19745">
    <property type="entry name" value="FUT8_N_cat"/>
    <property type="match status" value="1"/>
</dbReference>
<accession>A0A8J2L4H7</accession>
<keyword evidence="1" id="KW-1133">Transmembrane helix</keyword>
<evidence type="ECO:0000313" key="3">
    <source>
        <dbReference type="EMBL" id="CAG7826086.1"/>
    </source>
</evidence>
<feature type="domain" description="Alpha-(1,6)-fucosyltransferase N- and catalytic" evidence="2">
    <location>
        <begin position="159"/>
        <end position="225"/>
    </location>
</feature>